<dbReference type="GO" id="GO:0044718">
    <property type="term" value="P:siderophore transmembrane transport"/>
    <property type="evidence" value="ECO:0007669"/>
    <property type="project" value="TreeGrafter"/>
</dbReference>
<evidence type="ECO:0000313" key="10">
    <source>
        <dbReference type="Proteomes" id="UP000006420"/>
    </source>
</evidence>
<evidence type="ECO:0000256" key="6">
    <source>
        <dbReference type="ARBA" id="ARBA00023136"/>
    </source>
</evidence>
<evidence type="ECO:0000256" key="3">
    <source>
        <dbReference type="ARBA" id="ARBA00022452"/>
    </source>
</evidence>
<dbReference type="InterPro" id="IPR012910">
    <property type="entry name" value="Plug_dom"/>
</dbReference>
<organism evidence="9 10">
    <name type="scientific">Dysgonomonas mossii DSM 22836</name>
    <dbReference type="NCBI Taxonomy" id="742767"/>
    <lineage>
        <taxon>Bacteria</taxon>
        <taxon>Pseudomonadati</taxon>
        <taxon>Bacteroidota</taxon>
        <taxon>Bacteroidia</taxon>
        <taxon>Bacteroidales</taxon>
        <taxon>Dysgonomonadaceae</taxon>
        <taxon>Dysgonomonas</taxon>
    </lineage>
</organism>
<dbReference type="InterPro" id="IPR037066">
    <property type="entry name" value="Plug_dom_sf"/>
</dbReference>
<keyword evidence="3" id="KW-1134">Transmembrane beta strand</keyword>
<keyword evidence="4" id="KW-0812">Transmembrane</keyword>
<gene>
    <name evidence="9" type="ORF">HMPREF9456_01584</name>
</gene>
<evidence type="ECO:0000256" key="7">
    <source>
        <dbReference type="ARBA" id="ARBA00023237"/>
    </source>
</evidence>
<dbReference type="Gene3D" id="2.170.130.10">
    <property type="entry name" value="TonB-dependent receptor, plug domain"/>
    <property type="match status" value="1"/>
</dbReference>
<dbReference type="eggNOG" id="COG4771">
    <property type="taxonomic scope" value="Bacteria"/>
</dbReference>
<keyword evidence="7" id="KW-0998">Cell outer membrane</keyword>
<dbReference type="Pfam" id="PF13715">
    <property type="entry name" value="CarbopepD_reg_2"/>
    <property type="match status" value="1"/>
</dbReference>
<dbReference type="PANTHER" id="PTHR30069">
    <property type="entry name" value="TONB-DEPENDENT OUTER MEMBRANE RECEPTOR"/>
    <property type="match status" value="1"/>
</dbReference>
<dbReference type="InterPro" id="IPR036942">
    <property type="entry name" value="Beta-barrel_TonB_sf"/>
</dbReference>
<dbReference type="GO" id="GO:0015344">
    <property type="term" value="F:siderophore uptake transmembrane transporter activity"/>
    <property type="evidence" value="ECO:0007669"/>
    <property type="project" value="TreeGrafter"/>
</dbReference>
<dbReference type="InterPro" id="IPR039426">
    <property type="entry name" value="TonB-dep_rcpt-like"/>
</dbReference>
<evidence type="ECO:0000256" key="2">
    <source>
        <dbReference type="ARBA" id="ARBA00022448"/>
    </source>
</evidence>
<evidence type="ECO:0000256" key="4">
    <source>
        <dbReference type="ARBA" id="ARBA00022692"/>
    </source>
</evidence>
<sequence length="790" mass="89349">MFKNLNLLMLVHANILPKKNWVSFLWLLHLFITPVLSSAQTYKISGTVVDSRTKETLIGVPIIIENRNGSGVSSDENGKYALTLPKGEYTLKVDYIGFEKKTLKISLNQNIKKDIELVQTTIGLSEVVVSAERPDANVSAPQTGIEKMEIQTINKIPVLLGERDIIKSIQLMPGVQGAGEGSSGFYVRGGSADQNLILLDNVSLYNASHLMGFFSTFNSEVLRDVTLYKGAMPAQYGERLASILDVQQRNGDNQKYHVAGGIGLISSNVNAEGPIQKGKSSFLIGARRTYADALARMSGVKDAKNAYLYFYDLNMKLNFALSDKDQISISGYLGRDKMVLKDAAEVNWGNSFLIANWSHTFNNKWTSRTSLSYNQYDYYFGMEVGMNLNGTAKIKDYGLKHEFIFQQSRNSQWRLGVSSTYHDLAPGNYNLDSEQKNSVDLYHRYSSENAAYISNQIKITDNLEVVYGLRASAFMALGKGQYYTLDQENNVLDSTWYKSGKVVKTYINLEPRFSAAYKLNEVSSIKAAYARTTQNMHLLSYSAQGTPFDRWASSSNNVKPQIADQVSLGYFRNFNDNMFEFSIEGYYKDMRNQLDFKDNADIQGYDVIETELLSGKGKAYGVELSLKKRQGRLTGWIAYTLSKSEKKIDGINEDRWYSAFQDRTHDLSIVGMYELNPKWSLSAAWVFYTGNAITYPSGKYQINGKDVMYYAERNGYRMPNYHRLDLGATCLLKKTSKFQSELVFGLYNAYGRENAYMIQFRTNSKDPSKTTAYQYSLFTFVPSVSWNFKF</sequence>
<dbReference type="Gene3D" id="2.40.170.20">
    <property type="entry name" value="TonB-dependent receptor, beta-barrel domain"/>
    <property type="match status" value="1"/>
</dbReference>
<keyword evidence="6" id="KW-0472">Membrane</keyword>
<comment type="caution">
    <text evidence="9">The sequence shown here is derived from an EMBL/GenBank/DDBJ whole genome shotgun (WGS) entry which is preliminary data.</text>
</comment>
<comment type="subcellular location">
    <subcellularLocation>
        <location evidence="1">Cell outer membrane</location>
        <topology evidence="1">Multi-pass membrane protein</topology>
    </subcellularLocation>
</comment>
<dbReference type="Gene3D" id="2.60.40.1120">
    <property type="entry name" value="Carboxypeptidase-like, regulatory domain"/>
    <property type="match status" value="1"/>
</dbReference>
<keyword evidence="10" id="KW-1185">Reference proteome</keyword>
<dbReference type="Pfam" id="PF07715">
    <property type="entry name" value="Plug"/>
    <property type="match status" value="1"/>
</dbReference>
<evidence type="ECO:0000256" key="1">
    <source>
        <dbReference type="ARBA" id="ARBA00004571"/>
    </source>
</evidence>
<dbReference type="PANTHER" id="PTHR30069:SF29">
    <property type="entry name" value="HEMOGLOBIN AND HEMOGLOBIN-HAPTOGLOBIN-BINDING PROTEIN 1-RELATED"/>
    <property type="match status" value="1"/>
</dbReference>
<name>F8WZT1_9BACT</name>
<accession>F8WZT1</accession>
<dbReference type="InterPro" id="IPR008969">
    <property type="entry name" value="CarboxyPept-like_regulatory"/>
</dbReference>
<dbReference type="GO" id="GO:0009279">
    <property type="term" value="C:cell outer membrane"/>
    <property type="evidence" value="ECO:0007669"/>
    <property type="project" value="UniProtKB-SubCell"/>
</dbReference>
<dbReference type="STRING" id="742767.HMPREF9456_01584"/>
<evidence type="ECO:0000313" key="9">
    <source>
        <dbReference type="EMBL" id="EGK03517.1"/>
    </source>
</evidence>
<dbReference type="SUPFAM" id="SSF56935">
    <property type="entry name" value="Porins"/>
    <property type="match status" value="1"/>
</dbReference>
<keyword evidence="5" id="KW-0732">Signal</keyword>
<dbReference type="SUPFAM" id="SSF49464">
    <property type="entry name" value="Carboxypeptidase regulatory domain-like"/>
    <property type="match status" value="1"/>
</dbReference>
<dbReference type="HOGENOM" id="CLU_016599_0_0_10"/>
<feature type="domain" description="TonB-dependent receptor plug" evidence="8">
    <location>
        <begin position="162"/>
        <end position="239"/>
    </location>
</feature>
<dbReference type="AlphaFoldDB" id="F8WZT1"/>
<dbReference type="Proteomes" id="UP000006420">
    <property type="component" value="Unassembled WGS sequence"/>
</dbReference>
<proteinExistence type="predicted"/>
<evidence type="ECO:0000259" key="8">
    <source>
        <dbReference type="Pfam" id="PF07715"/>
    </source>
</evidence>
<protein>
    <recommendedName>
        <fullName evidence="8">TonB-dependent receptor plug domain-containing protein</fullName>
    </recommendedName>
</protein>
<evidence type="ECO:0000256" key="5">
    <source>
        <dbReference type="ARBA" id="ARBA00022729"/>
    </source>
</evidence>
<keyword evidence="2" id="KW-0813">Transport</keyword>
<dbReference type="EMBL" id="ADLW01000006">
    <property type="protein sequence ID" value="EGK03517.1"/>
    <property type="molecule type" value="Genomic_DNA"/>
</dbReference>
<reference evidence="9 10" key="1">
    <citation type="submission" date="2011-04" db="EMBL/GenBank/DDBJ databases">
        <title>The Genome Sequence of Dysgonomonas mossii DSM 22836.</title>
        <authorList>
            <consortium name="The Broad Institute Genome Sequencing Platform"/>
            <person name="Earl A."/>
            <person name="Ward D."/>
            <person name="Feldgarden M."/>
            <person name="Gevers D."/>
            <person name="Pudlo N."/>
            <person name="Martens E."/>
            <person name="Allen-Vercoe E."/>
            <person name="Young S.K."/>
            <person name="Zeng Q."/>
            <person name="Gargeya S."/>
            <person name="Fitzgerald M."/>
            <person name="Haas B."/>
            <person name="Abouelleil A."/>
            <person name="Alvarado L."/>
            <person name="Arachchi H.M."/>
            <person name="Berlin A."/>
            <person name="Brown A."/>
            <person name="Chapman S.B."/>
            <person name="Chen Z."/>
            <person name="Dunbar C."/>
            <person name="Freedman E."/>
            <person name="Gearin G."/>
            <person name="Gellesch M."/>
            <person name="Goldberg J."/>
            <person name="Griggs A."/>
            <person name="Gujja S."/>
            <person name="Heiman D."/>
            <person name="Howarth C."/>
            <person name="Larson L."/>
            <person name="Lui A."/>
            <person name="MacDonald P.J.P."/>
            <person name="Mehta T."/>
            <person name="Montmayeur A."/>
            <person name="Murphy C."/>
            <person name="Neiman D."/>
            <person name="Pearson M."/>
            <person name="Priest M."/>
            <person name="Roberts A."/>
            <person name="Saif S."/>
            <person name="Shea T."/>
            <person name="Shenoy N."/>
            <person name="Sisk P."/>
            <person name="Stolte C."/>
            <person name="Sykes S."/>
            <person name="Yandava C."/>
            <person name="Wortman J."/>
            <person name="Nusbaum C."/>
            <person name="Birren B."/>
        </authorList>
    </citation>
    <scope>NUCLEOTIDE SEQUENCE [LARGE SCALE GENOMIC DNA]</scope>
    <source>
        <strain evidence="9 10">DSM 22836</strain>
    </source>
</reference>